<organism evidence="1 2">
    <name type="scientific">Rotaria sordida</name>
    <dbReference type="NCBI Taxonomy" id="392033"/>
    <lineage>
        <taxon>Eukaryota</taxon>
        <taxon>Metazoa</taxon>
        <taxon>Spiralia</taxon>
        <taxon>Gnathifera</taxon>
        <taxon>Rotifera</taxon>
        <taxon>Eurotatoria</taxon>
        <taxon>Bdelloidea</taxon>
        <taxon>Philodinida</taxon>
        <taxon>Philodinidae</taxon>
        <taxon>Rotaria</taxon>
    </lineage>
</organism>
<reference evidence="1" key="1">
    <citation type="submission" date="2021-02" db="EMBL/GenBank/DDBJ databases">
        <authorList>
            <person name="Nowell W R."/>
        </authorList>
    </citation>
    <scope>NUCLEOTIDE SEQUENCE</scope>
</reference>
<dbReference type="SUPFAM" id="SSF49599">
    <property type="entry name" value="TRAF domain-like"/>
    <property type="match status" value="1"/>
</dbReference>
<dbReference type="Proteomes" id="UP000663889">
    <property type="component" value="Unassembled WGS sequence"/>
</dbReference>
<protein>
    <submittedName>
        <fullName evidence="1">Uncharacterized protein</fullName>
    </submittedName>
</protein>
<comment type="caution">
    <text evidence="1">The sequence shown here is derived from an EMBL/GenBank/DDBJ whole genome shotgun (WGS) entry which is preliminary data.</text>
</comment>
<proteinExistence type="predicted"/>
<evidence type="ECO:0000313" key="2">
    <source>
        <dbReference type="Proteomes" id="UP000663889"/>
    </source>
</evidence>
<accession>A0A814KC47</accession>
<dbReference type="EMBL" id="CAJNOU010000621">
    <property type="protein sequence ID" value="CAF1049504.1"/>
    <property type="molecule type" value="Genomic_DNA"/>
</dbReference>
<name>A0A814KC47_9BILA</name>
<evidence type="ECO:0000313" key="1">
    <source>
        <dbReference type="EMBL" id="CAF1049504.1"/>
    </source>
</evidence>
<dbReference type="InterPro" id="IPR008974">
    <property type="entry name" value="TRAF-like"/>
</dbReference>
<sequence>MIMRSVTTINEKMKRLGDRLIVQKNTLQCLNQECLLLKMSREQTNACIKKMKSDQDEYLHYISYDGTLIWKITNVDQKFAEAQSGKQTSIESPVFYSSSYDYKISFQGPTSEKNIASENCYVRDDTMFIKIMLDFGETLREVLPYILSVNRGLPTHIQEAIRCMKIEKYKQAREALIAEIIRNDQEI</sequence>
<gene>
    <name evidence="1" type="ORF">SEV965_LOCUS13258</name>
</gene>
<dbReference type="Gene3D" id="2.60.210.10">
    <property type="entry name" value="Apoptosis, Tumor Necrosis Factor Receptor Associated Protein 2, Chain A"/>
    <property type="match status" value="1"/>
</dbReference>
<dbReference type="AlphaFoldDB" id="A0A814KC47"/>